<name>A0A6S5K5M7_ENTCL</name>
<organism evidence="1 2">
    <name type="scientific">Enterobacter cloacae</name>
    <dbReference type="NCBI Taxonomy" id="550"/>
    <lineage>
        <taxon>Bacteria</taxon>
        <taxon>Pseudomonadati</taxon>
        <taxon>Pseudomonadota</taxon>
        <taxon>Gammaproteobacteria</taxon>
        <taxon>Enterobacterales</taxon>
        <taxon>Enterobacteriaceae</taxon>
        <taxon>Enterobacter</taxon>
        <taxon>Enterobacter cloacae complex</taxon>
    </lineage>
</organism>
<protein>
    <submittedName>
        <fullName evidence="1">Uncharacterized protein</fullName>
    </submittedName>
</protein>
<evidence type="ECO:0000313" key="1">
    <source>
        <dbReference type="EMBL" id="BBS30359.1"/>
    </source>
</evidence>
<proteinExistence type="predicted"/>
<sequence>MTIGLRVHFRHISLLTVYSNVRTWHTVDFTYIDDASGC</sequence>
<dbReference type="Proteomes" id="UP000515488">
    <property type="component" value="Chromosome"/>
</dbReference>
<reference evidence="1 2" key="1">
    <citation type="submission" date="2019-12" db="EMBL/GenBank/DDBJ databases">
        <title>complete genome sequences of Enterobacter cloacae str. WP5-S18-CRE-02 isolated from wastewater treatment plant effluent.</title>
        <authorList>
            <person name="Sekizuka T."/>
            <person name="Itokawa K."/>
            <person name="Yatsu K."/>
            <person name="Inamine Y."/>
            <person name="Kuroda M."/>
        </authorList>
    </citation>
    <scope>NUCLEOTIDE SEQUENCE [LARGE SCALE GENOMIC DNA]</scope>
    <source>
        <strain evidence="1 2">WP5-S18-CRE-02</strain>
    </source>
</reference>
<evidence type="ECO:0000313" key="2">
    <source>
        <dbReference type="Proteomes" id="UP000515488"/>
    </source>
</evidence>
<dbReference type="AlphaFoldDB" id="A0A6S5K5M7"/>
<accession>A0A6S5K5M7</accession>
<gene>
    <name evidence="1" type="ORF">WP5S18C02_05650</name>
</gene>
<dbReference type="EMBL" id="AP022126">
    <property type="protein sequence ID" value="BBS30359.1"/>
    <property type="molecule type" value="Genomic_DNA"/>
</dbReference>